<keyword evidence="2" id="KW-0547">Nucleotide-binding</keyword>
<dbReference type="EMBL" id="LSSM01002514">
    <property type="protein sequence ID" value="OMJ21446.1"/>
    <property type="molecule type" value="Genomic_DNA"/>
</dbReference>
<feature type="compositionally biased region" description="Low complexity" evidence="5">
    <location>
        <begin position="36"/>
        <end position="55"/>
    </location>
</feature>
<dbReference type="InterPro" id="IPR001048">
    <property type="entry name" value="Asp/Glu/Uridylate_kinase"/>
</dbReference>
<evidence type="ECO:0000313" key="7">
    <source>
        <dbReference type="EMBL" id="OMJ21446.1"/>
    </source>
</evidence>
<name>A0A1R1Y3Y1_9FUNG</name>
<reference evidence="8" key="1">
    <citation type="submission" date="2017-01" db="EMBL/GenBank/DDBJ databases">
        <authorList>
            <person name="Wang Y."/>
            <person name="White M."/>
            <person name="Kvist S."/>
            <person name="Moncalvo J.-M."/>
        </authorList>
    </citation>
    <scope>NUCLEOTIDE SEQUENCE [LARGE SCALE GENOMIC DNA]</scope>
    <source>
        <strain evidence="8">ID-206-W2</strain>
    </source>
</reference>
<sequence length="235" mass="24282">MKADSHEKKSQRVKFGGNRNHDMAAVPEAEKAEEGASVLISSSSDTSSNSQFSGSIHSSASELNEKLAALAVDGATRHLSHGNAVKSCSCSGNESSSGTKKSGSRKSSPAANMPRSAFHGAKSVASNVPGKSSGSISRSSSASNILHTHNGDKRHLTIVLKLGSSSVCDADSHVPLLSTLFAIVEVISALKEMGHQVVLVSSGAVATGLRRLNLPVKPKSLAQVQVKQFPAHAPP</sequence>
<proteinExistence type="predicted"/>
<dbReference type="GO" id="GO:0005524">
    <property type="term" value="F:ATP binding"/>
    <property type="evidence" value="ECO:0007669"/>
    <property type="project" value="UniProtKB-KW"/>
</dbReference>
<keyword evidence="3 7" id="KW-0418">Kinase</keyword>
<feature type="domain" description="Aspartate/glutamate/uridylate kinase" evidence="6">
    <location>
        <begin position="157"/>
        <end position="220"/>
    </location>
</feature>
<organism evidence="7 8">
    <name type="scientific">Smittium culicis</name>
    <dbReference type="NCBI Taxonomy" id="133412"/>
    <lineage>
        <taxon>Eukaryota</taxon>
        <taxon>Fungi</taxon>
        <taxon>Fungi incertae sedis</taxon>
        <taxon>Zoopagomycota</taxon>
        <taxon>Kickxellomycotina</taxon>
        <taxon>Harpellomycetes</taxon>
        <taxon>Harpellales</taxon>
        <taxon>Legeriomycetaceae</taxon>
        <taxon>Smittium</taxon>
    </lineage>
</organism>
<keyword evidence="8" id="KW-1185">Reference proteome</keyword>
<feature type="compositionally biased region" description="Low complexity" evidence="5">
    <location>
        <begin position="132"/>
        <end position="143"/>
    </location>
</feature>
<keyword evidence="4" id="KW-0067">ATP-binding</keyword>
<feature type="compositionally biased region" description="Low complexity" evidence="5">
    <location>
        <begin position="87"/>
        <end position="108"/>
    </location>
</feature>
<feature type="region of interest" description="Disordered" evidence="5">
    <location>
        <begin position="82"/>
        <end position="148"/>
    </location>
</feature>
<dbReference type="GO" id="GO:0004349">
    <property type="term" value="F:glutamate 5-kinase activity"/>
    <property type="evidence" value="ECO:0007669"/>
    <property type="project" value="TreeGrafter"/>
</dbReference>
<dbReference type="Pfam" id="PF00696">
    <property type="entry name" value="AA_kinase"/>
    <property type="match status" value="1"/>
</dbReference>
<feature type="compositionally biased region" description="Basic and acidic residues" evidence="5">
    <location>
        <begin position="1"/>
        <end position="10"/>
    </location>
</feature>
<dbReference type="Proteomes" id="UP000187429">
    <property type="component" value="Unassembled WGS sequence"/>
</dbReference>
<dbReference type="PANTHER" id="PTHR43654">
    <property type="entry name" value="GLUTAMATE 5-KINASE"/>
    <property type="match status" value="1"/>
</dbReference>
<evidence type="ECO:0000256" key="4">
    <source>
        <dbReference type="ARBA" id="ARBA00022840"/>
    </source>
</evidence>
<evidence type="ECO:0000256" key="5">
    <source>
        <dbReference type="SAM" id="MobiDB-lite"/>
    </source>
</evidence>
<evidence type="ECO:0000259" key="6">
    <source>
        <dbReference type="Pfam" id="PF00696"/>
    </source>
</evidence>
<dbReference type="InterPro" id="IPR036393">
    <property type="entry name" value="AceGlu_kinase-like_sf"/>
</dbReference>
<dbReference type="Gene3D" id="3.40.1160.10">
    <property type="entry name" value="Acetylglutamate kinase-like"/>
    <property type="match status" value="1"/>
</dbReference>
<evidence type="ECO:0000256" key="1">
    <source>
        <dbReference type="ARBA" id="ARBA00022679"/>
    </source>
</evidence>
<dbReference type="GO" id="GO:0005829">
    <property type="term" value="C:cytosol"/>
    <property type="evidence" value="ECO:0007669"/>
    <property type="project" value="TreeGrafter"/>
</dbReference>
<protein>
    <submittedName>
        <fullName evidence="7">Putative glutamate 5-kinase</fullName>
    </submittedName>
</protein>
<feature type="region of interest" description="Disordered" evidence="5">
    <location>
        <begin position="1"/>
        <end position="59"/>
    </location>
</feature>
<keyword evidence="1" id="KW-0808">Transferase</keyword>
<comment type="caution">
    <text evidence="7">The sequence shown here is derived from an EMBL/GenBank/DDBJ whole genome shotgun (WGS) entry which is preliminary data.</text>
</comment>
<dbReference type="OrthoDB" id="409889at2759"/>
<dbReference type="PANTHER" id="PTHR43654:SF3">
    <property type="entry name" value="GLUTAMATE 5-KINASE"/>
    <property type="match status" value="1"/>
</dbReference>
<evidence type="ECO:0000256" key="3">
    <source>
        <dbReference type="ARBA" id="ARBA00022777"/>
    </source>
</evidence>
<evidence type="ECO:0000256" key="2">
    <source>
        <dbReference type="ARBA" id="ARBA00022741"/>
    </source>
</evidence>
<evidence type="ECO:0000313" key="8">
    <source>
        <dbReference type="Proteomes" id="UP000187429"/>
    </source>
</evidence>
<gene>
    <name evidence="7" type="ORF">AYI69_g5795</name>
</gene>
<accession>A0A1R1Y3Y1</accession>
<dbReference type="AlphaFoldDB" id="A0A1R1Y3Y1"/>
<dbReference type="GO" id="GO:1901607">
    <property type="term" value="P:alpha-amino acid biosynthetic process"/>
    <property type="evidence" value="ECO:0007669"/>
    <property type="project" value="UniProtKB-ARBA"/>
</dbReference>
<dbReference type="SUPFAM" id="SSF53633">
    <property type="entry name" value="Carbamate kinase-like"/>
    <property type="match status" value="1"/>
</dbReference>